<dbReference type="Proteomes" id="UP000641386">
    <property type="component" value="Unassembled WGS sequence"/>
</dbReference>
<gene>
    <name evidence="2" type="ORF">GCM10014715_45370</name>
</gene>
<reference evidence="2" key="2">
    <citation type="submission" date="2020-09" db="EMBL/GenBank/DDBJ databases">
        <authorList>
            <person name="Sun Q."/>
            <person name="Ohkuma M."/>
        </authorList>
    </citation>
    <scope>NUCLEOTIDE SEQUENCE</scope>
    <source>
        <strain evidence="2">JCM 3302</strain>
    </source>
</reference>
<sequence>MRRDRTRQFRPRPNSVSAFCFLCCRNDLLARRRSLSTSRVPPKAVIVGEPAETAAGAPLEQTARRLAGIRTIPDRLVSSADPDARPIRKGKPQHPR</sequence>
<accession>A0A919A2D2</accession>
<name>A0A919A2D2_9ACTN</name>
<organism evidence="2 3">
    <name type="scientific">Streptomyces spiralis</name>
    <dbReference type="NCBI Taxonomy" id="66376"/>
    <lineage>
        <taxon>Bacteria</taxon>
        <taxon>Bacillati</taxon>
        <taxon>Actinomycetota</taxon>
        <taxon>Actinomycetes</taxon>
        <taxon>Kitasatosporales</taxon>
        <taxon>Streptomycetaceae</taxon>
        <taxon>Streptomyces</taxon>
    </lineage>
</organism>
<feature type="compositionally biased region" description="Basic residues" evidence="1">
    <location>
        <begin position="87"/>
        <end position="96"/>
    </location>
</feature>
<keyword evidence="3" id="KW-1185">Reference proteome</keyword>
<reference evidence="2" key="1">
    <citation type="journal article" date="2014" name="Int. J. Syst. Evol. Microbiol.">
        <title>Complete genome sequence of Corynebacterium casei LMG S-19264T (=DSM 44701T), isolated from a smear-ripened cheese.</title>
        <authorList>
            <consortium name="US DOE Joint Genome Institute (JGI-PGF)"/>
            <person name="Walter F."/>
            <person name="Albersmeier A."/>
            <person name="Kalinowski J."/>
            <person name="Ruckert C."/>
        </authorList>
    </citation>
    <scope>NUCLEOTIDE SEQUENCE</scope>
    <source>
        <strain evidence="2">JCM 3302</strain>
    </source>
</reference>
<evidence type="ECO:0000256" key="1">
    <source>
        <dbReference type="SAM" id="MobiDB-lite"/>
    </source>
</evidence>
<protein>
    <submittedName>
        <fullName evidence="2">Uncharacterized protein</fullName>
    </submittedName>
</protein>
<proteinExistence type="predicted"/>
<feature type="region of interest" description="Disordered" evidence="1">
    <location>
        <begin position="76"/>
        <end position="96"/>
    </location>
</feature>
<comment type="caution">
    <text evidence="2">The sequence shown here is derived from an EMBL/GenBank/DDBJ whole genome shotgun (WGS) entry which is preliminary data.</text>
</comment>
<evidence type="ECO:0000313" key="2">
    <source>
        <dbReference type="EMBL" id="GHE84295.1"/>
    </source>
</evidence>
<dbReference type="AlphaFoldDB" id="A0A919A2D2"/>
<evidence type="ECO:0000313" key="3">
    <source>
        <dbReference type="Proteomes" id="UP000641386"/>
    </source>
</evidence>
<dbReference type="EMBL" id="BNBC01000022">
    <property type="protein sequence ID" value="GHE84295.1"/>
    <property type="molecule type" value="Genomic_DNA"/>
</dbReference>